<dbReference type="EMBL" id="JAQNDN010000022">
    <property type="protein sequence ID" value="MDC0673516.1"/>
    <property type="molecule type" value="Genomic_DNA"/>
</dbReference>
<dbReference type="GO" id="GO:0004519">
    <property type="term" value="F:endonuclease activity"/>
    <property type="evidence" value="ECO:0007669"/>
    <property type="project" value="UniProtKB-KW"/>
</dbReference>
<dbReference type="RefSeq" id="WP_272006666.1">
    <property type="nucleotide sequence ID" value="NZ_JAQNDN010000022.1"/>
</dbReference>
<evidence type="ECO:0000259" key="1">
    <source>
        <dbReference type="Pfam" id="PF05685"/>
    </source>
</evidence>
<dbReference type="PANTHER" id="PTHR34107">
    <property type="entry name" value="SLL0198 PROTEIN-RELATED"/>
    <property type="match status" value="1"/>
</dbReference>
<feature type="domain" description="Putative restriction endonuclease" evidence="1">
    <location>
        <begin position="13"/>
        <end position="168"/>
    </location>
</feature>
<keyword evidence="2" id="KW-0255">Endonuclease</keyword>
<sequence length="191" mass="21366">MHPAVHSATLADLLAVADEKPYYELLDGELSQKAAPLFGHADTQFSIGEQIRRHFRGPPRGDAPGGWWIGGEVHVELAPRQIVVPDLVGWRIDRVPEPPTGFPVKIRPDWICEVISPSNPSRDTIRKLQIYHRAEIPHYWLADPQRQSLTVFRWQPEGYLVALAAEPPAQVCPEPFDAVEYSVAALLGTLE</sequence>
<dbReference type="CDD" id="cd06260">
    <property type="entry name" value="DUF820-like"/>
    <property type="match status" value="1"/>
</dbReference>
<evidence type="ECO:0000313" key="2">
    <source>
        <dbReference type="EMBL" id="MDC0673516.1"/>
    </source>
</evidence>
<dbReference type="SUPFAM" id="SSF52980">
    <property type="entry name" value="Restriction endonuclease-like"/>
    <property type="match status" value="1"/>
</dbReference>
<dbReference type="Pfam" id="PF05685">
    <property type="entry name" value="Uma2"/>
    <property type="match status" value="1"/>
</dbReference>
<accession>A0ABT5BH87</accession>
<evidence type="ECO:0000313" key="3">
    <source>
        <dbReference type="Proteomes" id="UP001217838"/>
    </source>
</evidence>
<dbReference type="Proteomes" id="UP001217838">
    <property type="component" value="Unassembled WGS sequence"/>
</dbReference>
<keyword evidence="3" id="KW-1185">Reference proteome</keyword>
<organism evidence="2 3">
    <name type="scientific">Nannocystis radixulma</name>
    <dbReference type="NCBI Taxonomy" id="2995305"/>
    <lineage>
        <taxon>Bacteria</taxon>
        <taxon>Pseudomonadati</taxon>
        <taxon>Myxococcota</taxon>
        <taxon>Polyangia</taxon>
        <taxon>Nannocystales</taxon>
        <taxon>Nannocystaceae</taxon>
        <taxon>Nannocystis</taxon>
    </lineage>
</organism>
<comment type="caution">
    <text evidence="2">The sequence shown here is derived from an EMBL/GenBank/DDBJ whole genome shotgun (WGS) entry which is preliminary data.</text>
</comment>
<name>A0ABT5BH87_9BACT</name>
<dbReference type="Gene3D" id="3.90.1570.10">
    <property type="entry name" value="tt1808, chain A"/>
    <property type="match status" value="1"/>
</dbReference>
<dbReference type="InterPro" id="IPR008538">
    <property type="entry name" value="Uma2"/>
</dbReference>
<gene>
    <name evidence="2" type="ORF">POL58_37570</name>
</gene>
<keyword evidence="2" id="KW-0378">Hydrolase</keyword>
<proteinExistence type="predicted"/>
<keyword evidence="2" id="KW-0540">Nuclease</keyword>
<protein>
    <submittedName>
        <fullName evidence="2">Uma2 family endonuclease</fullName>
    </submittedName>
</protein>
<dbReference type="InterPro" id="IPR011335">
    <property type="entry name" value="Restrct_endonuc-II-like"/>
</dbReference>
<reference evidence="2 3" key="1">
    <citation type="submission" date="2022-11" db="EMBL/GenBank/DDBJ databases">
        <title>Minimal conservation of predation-associated metabolite biosynthetic gene clusters underscores biosynthetic potential of Myxococcota including descriptions for ten novel species: Archangium lansinium sp. nov., Myxococcus landrumus sp. nov., Nannocystis bai.</title>
        <authorList>
            <person name="Ahearne A."/>
            <person name="Stevens C."/>
            <person name="Dowd S."/>
        </authorList>
    </citation>
    <scope>NUCLEOTIDE SEQUENCE [LARGE SCALE GENOMIC DNA]</scope>
    <source>
        <strain evidence="2 3">NCELM</strain>
    </source>
</reference>
<dbReference type="InterPro" id="IPR012296">
    <property type="entry name" value="Nuclease_put_TT1808"/>
</dbReference>
<dbReference type="PANTHER" id="PTHR34107:SF4">
    <property type="entry name" value="SLL1222 PROTEIN"/>
    <property type="match status" value="1"/>
</dbReference>